<dbReference type="SUPFAM" id="SSF51735">
    <property type="entry name" value="NAD(P)-binding Rossmann-fold domains"/>
    <property type="match status" value="1"/>
</dbReference>
<feature type="domain" description="NmrA-like" evidence="3">
    <location>
        <begin position="6"/>
        <end position="273"/>
    </location>
</feature>
<dbReference type="Pfam" id="PF05368">
    <property type="entry name" value="NmrA"/>
    <property type="match status" value="1"/>
</dbReference>
<evidence type="ECO:0000313" key="4">
    <source>
        <dbReference type="EMBL" id="MFH8550450.1"/>
    </source>
</evidence>
<dbReference type="InterPro" id="IPR051164">
    <property type="entry name" value="NmrA-like_oxidored"/>
</dbReference>
<evidence type="ECO:0000256" key="2">
    <source>
        <dbReference type="ARBA" id="ARBA00022857"/>
    </source>
</evidence>
<protein>
    <submittedName>
        <fullName evidence="4">NmrA/HSCARG family protein</fullName>
    </submittedName>
</protein>
<dbReference type="Proteomes" id="UP001610818">
    <property type="component" value="Unassembled WGS sequence"/>
</dbReference>
<dbReference type="PANTHER" id="PTHR42748:SF7">
    <property type="entry name" value="NMRA LIKE REDOX SENSOR 1-RELATED"/>
    <property type="match status" value="1"/>
</dbReference>
<dbReference type="CDD" id="cd05251">
    <property type="entry name" value="NmrA_like_SDR_a"/>
    <property type="match status" value="1"/>
</dbReference>
<dbReference type="InterPro" id="IPR036291">
    <property type="entry name" value="NAD(P)-bd_dom_sf"/>
</dbReference>
<comment type="caution">
    <text evidence="4">The sequence shown here is derived from an EMBL/GenBank/DDBJ whole genome shotgun (WGS) entry which is preliminary data.</text>
</comment>
<evidence type="ECO:0000259" key="3">
    <source>
        <dbReference type="Pfam" id="PF05368"/>
    </source>
</evidence>
<comment type="similarity">
    <text evidence="1">Belongs to the NmrA-type oxidoreductase family.</text>
</comment>
<accession>A0ABW7QZP3</accession>
<gene>
    <name evidence="4" type="ORF">ACH4F9_36140</name>
</gene>
<dbReference type="Gene3D" id="3.90.25.10">
    <property type="entry name" value="UDP-galactose 4-epimerase, domain 1"/>
    <property type="match status" value="1"/>
</dbReference>
<evidence type="ECO:0000313" key="5">
    <source>
        <dbReference type="Proteomes" id="UP001610818"/>
    </source>
</evidence>
<keyword evidence="2" id="KW-0521">NADP</keyword>
<dbReference type="InterPro" id="IPR008030">
    <property type="entry name" value="NmrA-like"/>
</dbReference>
<reference evidence="4 5" key="1">
    <citation type="submission" date="2024-10" db="EMBL/GenBank/DDBJ databases">
        <title>The Natural Products Discovery Center: Release of the First 8490 Sequenced Strains for Exploring Actinobacteria Biosynthetic Diversity.</title>
        <authorList>
            <person name="Kalkreuter E."/>
            <person name="Kautsar S.A."/>
            <person name="Yang D."/>
            <person name="Bader C.D."/>
            <person name="Teijaro C.N."/>
            <person name="Fluegel L."/>
            <person name="Davis C.M."/>
            <person name="Simpson J.R."/>
            <person name="Lauterbach L."/>
            <person name="Steele A.D."/>
            <person name="Gui C."/>
            <person name="Meng S."/>
            <person name="Li G."/>
            <person name="Viehrig K."/>
            <person name="Ye F."/>
            <person name="Su P."/>
            <person name="Kiefer A.F."/>
            <person name="Nichols A."/>
            <person name="Cepeda A.J."/>
            <person name="Yan W."/>
            <person name="Fan B."/>
            <person name="Jiang Y."/>
            <person name="Adhikari A."/>
            <person name="Zheng C.-J."/>
            <person name="Schuster L."/>
            <person name="Cowan T.M."/>
            <person name="Smanski M.J."/>
            <person name="Chevrette M.G."/>
            <person name="De Carvalho L.P.S."/>
            <person name="Shen B."/>
        </authorList>
    </citation>
    <scope>NUCLEOTIDE SEQUENCE [LARGE SCALE GENOMIC DNA]</scope>
    <source>
        <strain evidence="4 5">NPDC017990</strain>
    </source>
</reference>
<sequence length="305" mass="32232">MRTQTTGTIAVFGATGQQGGAVVDALLDHKARVRALVRNPQSDRAQALAARGVELAAIRADDPASLAAALATVEGFYFMTPEANSLEEVETEIRIGTALVDAAVEAGVPHVVFNSVFGADRESGVPHHDSKHWIEEHLRKSDLRATMVRATAFMENFASVMAPSLEHGEIVLRLPLPEDVALKMISVRDIGRVTAALLLDTAEAPGGAVELVGDELTGPQIAAAFGARAGLPARYEALPLSVLPNDLDKAMFREFAKTAGYPSDLTVVRSIEPATLDLVEWIRATGWTAPGTTIGDRGPNSVGPG</sequence>
<dbReference type="Gene3D" id="3.40.50.720">
    <property type="entry name" value="NAD(P)-binding Rossmann-like Domain"/>
    <property type="match status" value="1"/>
</dbReference>
<evidence type="ECO:0000256" key="1">
    <source>
        <dbReference type="ARBA" id="ARBA00006328"/>
    </source>
</evidence>
<proteinExistence type="inferred from homology"/>
<name>A0ABW7QZP3_9ACTN</name>
<dbReference type="PANTHER" id="PTHR42748">
    <property type="entry name" value="NITROGEN METABOLITE REPRESSION PROTEIN NMRA FAMILY MEMBER"/>
    <property type="match status" value="1"/>
</dbReference>
<dbReference type="EMBL" id="JBIRGQ010000008">
    <property type="protein sequence ID" value="MFH8550450.1"/>
    <property type="molecule type" value="Genomic_DNA"/>
</dbReference>
<organism evidence="4 5">
    <name type="scientific">Streptomyces longisporoflavus</name>
    <dbReference type="NCBI Taxonomy" id="28044"/>
    <lineage>
        <taxon>Bacteria</taxon>
        <taxon>Bacillati</taxon>
        <taxon>Actinomycetota</taxon>
        <taxon>Actinomycetes</taxon>
        <taxon>Kitasatosporales</taxon>
        <taxon>Streptomycetaceae</taxon>
        <taxon>Streptomyces</taxon>
    </lineage>
</organism>
<keyword evidence="5" id="KW-1185">Reference proteome</keyword>
<dbReference type="RefSeq" id="WP_397716935.1">
    <property type="nucleotide sequence ID" value="NZ_JBIRGN010000008.1"/>
</dbReference>